<name>A0A1D2MGG8_ORCCI</name>
<dbReference type="InterPro" id="IPR008251">
    <property type="entry name" value="Chromo_shadow_dom"/>
</dbReference>
<dbReference type="OrthoDB" id="273092at2759"/>
<dbReference type="AlphaFoldDB" id="A0A1D2MGG8"/>
<dbReference type="InterPro" id="IPR000953">
    <property type="entry name" value="Chromo/chromo_shadow_dom"/>
</dbReference>
<keyword evidence="2" id="KW-0677">Repeat</keyword>
<evidence type="ECO:0000256" key="2">
    <source>
        <dbReference type="ARBA" id="ARBA00022737"/>
    </source>
</evidence>
<dbReference type="CDD" id="cd00034">
    <property type="entry name" value="CSD"/>
    <property type="match status" value="1"/>
</dbReference>
<protein>
    <submittedName>
        <fullName evidence="5">Heterochromatin protein 1</fullName>
    </submittedName>
</protein>
<feature type="domain" description="Chromo" evidence="4">
    <location>
        <begin position="19"/>
        <end position="73"/>
    </location>
</feature>
<accession>A0A1D2MGG8</accession>
<dbReference type="FunFam" id="2.40.50.40:FF:000031">
    <property type="entry name" value="Heterochromatin protein 1"/>
    <property type="match status" value="1"/>
</dbReference>
<sequence length="73" mass="8240">MAKAGGQELRKHSGLERGLELGRILGVADDKGKLVFLVKFKGEQEPELVPASVANAKWPQQVIHFYRNRINWI</sequence>
<dbReference type="Proteomes" id="UP000094527">
    <property type="component" value="Unassembled WGS sequence"/>
</dbReference>
<reference evidence="5 6" key="1">
    <citation type="journal article" date="2016" name="Genome Biol. Evol.">
        <title>Gene Family Evolution Reflects Adaptation to Soil Environmental Stressors in the Genome of the Collembolan Orchesella cincta.</title>
        <authorList>
            <person name="Faddeeva-Vakhrusheva A."/>
            <person name="Derks M.F."/>
            <person name="Anvar S.Y."/>
            <person name="Agamennone V."/>
            <person name="Suring W."/>
            <person name="Smit S."/>
            <person name="van Straalen N.M."/>
            <person name="Roelofs D."/>
        </authorList>
    </citation>
    <scope>NUCLEOTIDE SEQUENCE [LARGE SCALE GENOMIC DNA]</scope>
    <source>
        <tissue evidence="5">Mixed pool</tissue>
    </source>
</reference>
<comment type="caution">
    <text evidence="5">The sequence shown here is derived from an EMBL/GenBank/DDBJ whole genome shotgun (WGS) entry which is preliminary data.</text>
</comment>
<evidence type="ECO:0000313" key="6">
    <source>
        <dbReference type="Proteomes" id="UP000094527"/>
    </source>
</evidence>
<dbReference type="SMART" id="SM00300">
    <property type="entry name" value="ChSh"/>
    <property type="match status" value="1"/>
</dbReference>
<evidence type="ECO:0000259" key="4">
    <source>
        <dbReference type="PROSITE" id="PS50013"/>
    </source>
</evidence>
<comment type="subcellular location">
    <subcellularLocation>
        <location evidence="1">Nucleus</location>
    </subcellularLocation>
</comment>
<dbReference type="Gene3D" id="2.40.50.40">
    <property type="match status" value="1"/>
</dbReference>
<evidence type="ECO:0000256" key="1">
    <source>
        <dbReference type="ARBA" id="ARBA00004123"/>
    </source>
</evidence>
<dbReference type="SUPFAM" id="SSF54160">
    <property type="entry name" value="Chromo domain-like"/>
    <property type="match status" value="1"/>
</dbReference>
<dbReference type="PROSITE" id="PS50013">
    <property type="entry name" value="CHROMO_2"/>
    <property type="match status" value="1"/>
</dbReference>
<evidence type="ECO:0000256" key="3">
    <source>
        <dbReference type="ARBA" id="ARBA00023242"/>
    </source>
</evidence>
<dbReference type="GO" id="GO:0005694">
    <property type="term" value="C:chromosome"/>
    <property type="evidence" value="ECO:0007669"/>
    <property type="project" value="UniProtKB-ARBA"/>
</dbReference>
<keyword evidence="6" id="KW-1185">Reference proteome</keyword>
<gene>
    <name evidence="5" type="ORF">Ocin01_14681</name>
</gene>
<evidence type="ECO:0000313" key="5">
    <source>
        <dbReference type="EMBL" id="ODM92001.1"/>
    </source>
</evidence>
<dbReference type="Pfam" id="PF01393">
    <property type="entry name" value="Chromo_shadow"/>
    <property type="match status" value="1"/>
</dbReference>
<dbReference type="GO" id="GO:0005634">
    <property type="term" value="C:nucleus"/>
    <property type="evidence" value="ECO:0007669"/>
    <property type="project" value="UniProtKB-SubCell"/>
</dbReference>
<dbReference type="EMBL" id="LJIJ01001358">
    <property type="protein sequence ID" value="ODM92001.1"/>
    <property type="molecule type" value="Genomic_DNA"/>
</dbReference>
<keyword evidence="3" id="KW-0539">Nucleus</keyword>
<dbReference type="InterPro" id="IPR016197">
    <property type="entry name" value="Chromo-like_dom_sf"/>
</dbReference>
<organism evidence="5 6">
    <name type="scientific">Orchesella cincta</name>
    <name type="common">Springtail</name>
    <name type="synonym">Podura cincta</name>
    <dbReference type="NCBI Taxonomy" id="48709"/>
    <lineage>
        <taxon>Eukaryota</taxon>
        <taxon>Metazoa</taxon>
        <taxon>Ecdysozoa</taxon>
        <taxon>Arthropoda</taxon>
        <taxon>Hexapoda</taxon>
        <taxon>Collembola</taxon>
        <taxon>Entomobryomorpha</taxon>
        <taxon>Entomobryoidea</taxon>
        <taxon>Orchesellidae</taxon>
        <taxon>Orchesellinae</taxon>
        <taxon>Orchesella</taxon>
    </lineage>
</organism>
<proteinExistence type="predicted"/>
<dbReference type="STRING" id="48709.A0A1D2MGG8"/>